<gene>
    <name evidence="16" type="primary">mscM</name>
    <name evidence="16" type="ORF">Mal48_29520</name>
</gene>
<protein>
    <submittedName>
        <fullName evidence="16">Miniconductance mechanosensitive channel MscM</fullName>
    </submittedName>
</protein>
<dbReference type="PANTHER" id="PTHR30347">
    <property type="entry name" value="POTASSIUM CHANNEL RELATED"/>
    <property type="match status" value="1"/>
</dbReference>
<keyword evidence="7" id="KW-0175">Coiled coil</keyword>
<dbReference type="SUPFAM" id="SSF82689">
    <property type="entry name" value="Mechanosensitive channel protein MscS (YggB), C-terminal domain"/>
    <property type="match status" value="1"/>
</dbReference>
<accession>A0A517QPY1</accession>
<feature type="domain" description="Mechanosensitive ion channel MscS porin" evidence="13">
    <location>
        <begin position="172"/>
        <end position="398"/>
    </location>
</feature>
<feature type="compositionally biased region" description="Polar residues" evidence="8">
    <location>
        <begin position="58"/>
        <end position="76"/>
    </location>
</feature>
<evidence type="ECO:0000259" key="11">
    <source>
        <dbReference type="Pfam" id="PF00924"/>
    </source>
</evidence>
<sequence length="1272" mass="142691" precursor="true">MSCFYAPRQTFLQVAFFAIFLLVRQQSLCAQDLVPISASAENEVDLSSPDSVFPPGPSHSNLWQSLDSKQFNTDSFSGRREDVQGMLSAQSEAETQPATEPEHNPIQTVNYQEVENSGPAIQSAEKKTAQVAVAPKPATTAEAPSPNTEAEEKPGILTAEEVTRRRSAVELQTELADETKAQILQFYDRALESLKLHSESVKKTAELKGERERGPEAIKEKKAFLERPALKTDLEISKQTSLSELEQQRLAEEELANEVRRKIETWEAKAKVRAERKPQMPAILEKTKQQLEELQNAIKAPPVDGESPALTLARKTDQEALLILLQQQLEQTRVEQSRYEALTELFPLERDELMRKKSFHEKRLENWKLAIAEARRAESERQAREAKEKLRNTHPALRQLAERNTDLTQQRKTVQAELVTAEKLLKEIVEKSDEISKNFEDLRDKENLGALSTGAGMLLRNQRHRLPSPAKFRRHQRTAQKEITRLQLERMPLQDERDHLGDFETQIEAILAEVGTQRTISDDEIRETARDLLNDRQTYLDALLNDTGTLLMTQGEIDVKSQFLTAEITEYQSFIDERILWIPSAGIVNSSTFTRTLAGTRDIFSAENFVVSYNVLKQDILLHKYLYLTALFAAISVLVFLQRIRVLIAALGKKSKSQLTSNVTATLSALGLTLMISSVWPVLIWLIGWRLTSVSANDFTFASGIALQVTAIAFWTMEVLRQICRKKGIAETFLKWSPGSISAVHSHLLFLIAVSLPLMFLSTVSSVYNEGFWADSLGRISFIAFCGVLMMASMKMLRPTGQILGHLLQGNPDGLMYRTRKFWYPLSILSPCALGIMAGVGYQYTAEQLLVRLQFTFWLSISIVIAYTIITQWLLAARRQIAMDHARARRAAAMESNSEASGENGSSPVPPVDKPQVDLSTLNQQMVRLLRVTACVVMLSGSWMIWSQVMPALHVFNRIELWSTAVTVVESHTIDGEETLRTVTKQKWITFGNLLFAAGIVTVSIFGSKNLPGLLELSLLQRLPLDHGERNAITTLCRYACVLIGMIVACKTMGIGWSSVQWLVAALTVGLGFGLQEIFANFVSGLIILFERPIRIGDVVTIDNVTGSVSKIQIRATTIIDWDRKEYIVPNKEFVTGRLLNWTLSDKTNRVVINVGVAYGAETDLALEILNRVAQENPVVLNDPAPIASFEGFGDSTLSFNLRVYLPNLDNRLKVITDLHLTIDREFRKAGIEIAFPQMDLHIRSVNSESPVIPSLEQRRAELDDLNESKAA</sequence>
<feature type="transmembrane region" description="Helical" evidence="9">
    <location>
        <begin position="699"/>
        <end position="720"/>
    </location>
</feature>
<dbReference type="Pfam" id="PF12795">
    <property type="entry name" value="MscS_porin"/>
    <property type="match status" value="1"/>
</dbReference>
<dbReference type="Pfam" id="PF21088">
    <property type="entry name" value="MS_channel_1st"/>
    <property type="match status" value="1"/>
</dbReference>
<evidence type="ECO:0000313" key="16">
    <source>
        <dbReference type="EMBL" id="QDT33698.1"/>
    </source>
</evidence>
<dbReference type="PANTHER" id="PTHR30347:SF1">
    <property type="entry name" value="MECHANOSENSITIVE CHANNEL MSCK"/>
    <property type="match status" value="1"/>
</dbReference>
<dbReference type="InterPro" id="IPR025692">
    <property type="entry name" value="MscS_IM_dom1"/>
</dbReference>
<evidence type="ECO:0000256" key="3">
    <source>
        <dbReference type="ARBA" id="ARBA00022475"/>
    </source>
</evidence>
<dbReference type="InterPro" id="IPR052702">
    <property type="entry name" value="MscS-like_channel"/>
</dbReference>
<proteinExistence type="inferred from homology"/>
<feature type="transmembrane region" description="Helical" evidence="9">
    <location>
        <begin position="1036"/>
        <end position="1057"/>
    </location>
</feature>
<name>A0A517QPY1_9PLAN</name>
<feature type="chain" id="PRO_5021739252" evidence="10">
    <location>
        <begin position="31"/>
        <end position="1272"/>
    </location>
</feature>
<dbReference type="InterPro" id="IPR006685">
    <property type="entry name" value="MscS_channel_2nd"/>
</dbReference>
<dbReference type="AlphaFoldDB" id="A0A517QPY1"/>
<dbReference type="Gene3D" id="2.30.30.60">
    <property type="match status" value="1"/>
</dbReference>
<dbReference type="InterPro" id="IPR023408">
    <property type="entry name" value="MscS_beta-dom_sf"/>
</dbReference>
<reference evidence="16 17" key="1">
    <citation type="submission" date="2019-02" db="EMBL/GenBank/DDBJ databases">
        <title>Deep-cultivation of Planctomycetes and their phenomic and genomic characterization uncovers novel biology.</title>
        <authorList>
            <person name="Wiegand S."/>
            <person name="Jogler M."/>
            <person name="Boedeker C."/>
            <person name="Pinto D."/>
            <person name="Vollmers J."/>
            <person name="Rivas-Marin E."/>
            <person name="Kohn T."/>
            <person name="Peeters S.H."/>
            <person name="Heuer A."/>
            <person name="Rast P."/>
            <person name="Oberbeckmann S."/>
            <person name="Bunk B."/>
            <person name="Jeske O."/>
            <person name="Meyerdierks A."/>
            <person name="Storesund J.E."/>
            <person name="Kallscheuer N."/>
            <person name="Luecker S."/>
            <person name="Lage O.M."/>
            <person name="Pohl T."/>
            <person name="Merkel B.J."/>
            <person name="Hornburger P."/>
            <person name="Mueller R.-W."/>
            <person name="Bruemmer F."/>
            <person name="Labrenz M."/>
            <person name="Spormann A.M."/>
            <person name="Op den Camp H."/>
            <person name="Overmann J."/>
            <person name="Amann R."/>
            <person name="Jetten M.S.M."/>
            <person name="Mascher T."/>
            <person name="Medema M.H."/>
            <person name="Devos D.P."/>
            <person name="Kaster A.-K."/>
            <person name="Ovreas L."/>
            <person name="Rohde M."/>
            <person name="Galperin M.Y."/>
            <person name="Jogler C."/>
        </authorList>
    </citation>
    <scope>NUCLEOTIDE SEQUENCE [LARGE SCALE GENOMIC DNA]</scope>
    <source>
        <strain evidence="16 17">Mal48</strain>
    </source>
</reference>
<evidence type="ECO:0000259" key="13">
    <source>
        <dbReference type="Pfam" id="PF12795"/>
    </source>
</evidence>
<feature type="transmembrane region" description="Helical" evidence="9">
    <location>
        <begin position="772"/>
        <end position="792"/>
    </location>
</feature>
<dbReference type="InterPro" id="IPR049142">
    <property type="entry name" value="MS_channel_1st"/>
</dbReference>
<feature type="domain" description="Mechanosensitive ion channel MscS C-terminal" evidence="14">
    <location>
        <begin position="1151"/>
        <end position="1234"/>
    </location>
</feature>
<dbReference type="Gene3D" id="3.30.70.100">
    <property type="match status" value="1"/>
</dbReference>
<dbReference type="SUPFAM" id="SSF50182">
    <property type="entry name" value="Sm-like ribonucleoproteins"/>
    <property type="match status" value="1"/>
</dbReference>
<dbReference type="SUPFAM" id="SSF82861">
    <property type="entry name" value="Mechanosensitive channel protein MscS (YggB), transmembrane region"/>
    <property type="match status" value="1"/>
</dbReference>
<dbReference type="EMBL" id="CP036267">
    <property type="protein sequence ID" value="QDT33698.1"/>
    <property type="molecule type" value="Genomic_DNA"/>
</dbReference>
<dbReference type="Proteomes" id="UP000315724">
    <property type="component" value="Chromosome"/>
</dbReference>
<feature type="region of interest" description="Disordered" evidence="8">
    <location>
        <begin position="893"/>
        <end position="912"/>
    </location>
</feature>
<evidence type="ECO:0000256" key="7">
    <source>
        <dbReference type="SAM" id="Coils"/>
    </source>
</evidence>
<feature type="compositionally biased region" description="Low complexity" evidence="8">
    <location>
        <begin position="893"/>
        <end position="907"/>
    </location>
</feature>
<evidence type="ECO:0000256" key="10">
    <source>
        <dbReference type="SAM" id="SignalP"/>
    </source>
</evidence>
<evidence type="ECO:0000256" key="2">
    <source>
        <dbReference type="ARBA" id="ARBA00008017"/>
    </source>
</evidence>
<evidence type="ECO:0000256" key="6">
    <source>
        <dbReference type="ARBA" id="ARBA00023136"/>
    </source>
</evidence>
<feature type="transmembrane region" description="Helical" evidence="9">
    <location>
        <begin position="625"/>
        <end position="644"/>
    </location>
</feature>
<dbReference type="InterPro" id="IPR011066">
    <property type="entry name" value="MscS_channel_C_sf"/>
</dbReference>
<evidence type="ECO:0000259" key="12">
    <source>
        <dbReference type="Pfam" id="PF12794"/>
    </source>
</evidence>
<dbReference type="GO" id="GO:0008381">
    <property type="term" value="F:mechanosensitive monoatomic ion channel activity"/>
    <property type="evidence" value="ECO:0007669"/>
    <property type="project" value="UniProtKB-ARBA"/>
</dbReference>
<feature type="transmembrane region" description="Helical" evidence="9">
    <location>
        <begin position="822"/>
        <end position="844"/>
    </location>
</feature>
<evidence type="ECO:0000313" key="17">
    <source>
        <dbReference type="Proteomes" id="UP000315724"/>
    </source>
</evidence>
<dbReference type="RefSeq" id="WP_145200418.1">
    <property type="nucleotide sequence ID" value="NZ_CP036267.1"/>
</dbReference>
<keyword evidence="10" id="KW-0732">Signal</keyword>
<keyword evidence="3" id="KW-1003">Cell membrane</keyword>
<feature type="transmembrane region" description="Helical" evidence="9">
    <location>
        <begin position="929"/>
        <end position="946"/>
    </location>
</feature>
<feature type="transmembrane region" description="Helical" evidence="9">
    <location>
        <begin position="994"/>
        <end position="1015"/>
    </location>
</feature>
<dbReference type="Pfam" id="PF00924">
    <property type="entry name" value="MS_channel_2nd"/>
    <property type="match status" value="1"/>
</dbReference>
<evidence type="ECO:0000256" key="5">
    <source>
        <dbReference type="ARBA" id="ARBA00022989"/>
    </source>
</evidence>
<evidence type="ECO:0000256" key="1">
    <source>
        <dbReference type="ARBA" id="ARBA00004651"/>
    </source>
</evidence>
<evidence type="ECO:0000256" key="4">
    <source>
        <dbReference type="ARBA" id="ARBA00022692"/>
    </source>
</evidence>
<feature type="domain" description="Mechanosensitive ion channel inner membrane" evidence="12">
    <location>
        <begin position="626"/>
        <end position="962"/>
    </location>
</feature>
<feature type="coiled-coil region" evidence="7">
    <location>
        <begin position="242"/>
        <end position="269"/>
    </location>
</feature>
<keyword evidence="6 9" id="KW-0472">Membrane</keyword>
<feature type="transmembrane region" description="Helical" evidence="9">
    <location>
        <begin position="1063"/>
        <end position="1090"/>
    </location>
</feature>
<evidence type="ECO:0000259" key="15">
    <source>
        <dbReference type="Pfam" id="PF21088"/>
    </source>
</evidence>
<dbReference type="KEGG" id="tpol:Mal48_29520"/>
<dbReference type="Pfam" id="PF21082">
    <property type="entry name" value="MS_channel_3rd"/>
    <property type="match status" value="1"/>
</dbReference>
<keyword evidence="5 9" id="KW-1133">Transmembrane helix</keyword>
<dbReference type="InterPro" id="IPR010920">
    <property type="entry name" value="LSM_dom_sf"/>
</dbReference>
<feature type="domain" description="Mechanosensitive ion channel transmembrane helices 2/3" evidence="15">
    <location>
        <begin position="1037"/>
        <end position="1076"/>
    </location>
</feature>
<feature type="compositionally biased region" description="Polar residues" evidence="8">
    <location>
        <begin position="87"/>
        <end position="98"/>
    </location>
</feature>
<feature type="coiled-coil region" evidence="7">
    <location>
        <begin position="350"/>
        <end position="445"/>
    </location>
</feature>
<feature type="region of interest" description="Disordered" evidence="8">
    <location>
        <begin position="131"/>
        <end position="157"/>
    </location>
</feature>
<dbReference type="GO" id="GO:0005886">
    <property type="term" value="C:plasma membrane"/>
    <property type="evidence" value="ECO:0007669"/>
    <property type="project" value="UniProtKB-SubCell"/>
</dbReference>
<evidence type="ECO:0000259" key="14">
    <source>
        <dbReference type="Pfam" id="PF21082"/>
    </source>
</evidence>
<evidence type="ECO:0000256" key="9">
    <source>
        <dbReference type="SAM" id="Phobius"/>
    </source>
</evidence>
<dbReference type="OrthoDB" id="9809206at2"/>
<comment type="similarity">
    <text evidence="2">Belongs to the MscS (TC 1.A.23) family.</text>
</comment>
<feature type="transmembrane region" description="Helical" evidence="9">
    <location>
        <begin position="856"/>
        <end position="877"/>
    </location>
</feature>
<dbReference type="InterPro" id="IPR049278">
    <property type="entry name" value="MS_channel_C"/>
</dbReference>
<dbReference type="InterPro" id="IPR024393">
    <property type="entry name" value="MscS_porin"/>
</dbReference>
<feature type="region of interest" description="Disordered" evidence="8">
    <location>
        <begin position="45"/>
        <end position="104"/>
    </location>
</feature>
<comment type="subcellular location">
    <subcellularLocation>
        <location evidence="1">Cell membrane</location>
        <topology evidence="1">Multi-pass membrane protein</topology>
    </subcellularLocation>
</comment>
<dbReference type="Pfam" id="PF12794">
    <property type="entry name" value="MscS_TM"/>
    <property type="match status" value="1"/>
</dbReference>
<keyword evidence="17" id="KW-1185">Reference proteome</keyword>
<keyword evidence="4 9" id="KW-0812">Transmembrane</keyword>
<feature type="transmembrane region" description="Helical" evidence="9">
    <location>
        <begin position="665"/>
        <end position="687"/>
    </location>
</feature>
<feature type="signal peptide" evidence="10">
    <location>
        <begin position="1"/>
        <end position="30"/>
    </location>
</feature>
<evidence type="ECO:0000256" key="8">
    <source>
        <dbReference type="SAM" id="MobiDB-lite"/>
    </source>
</evidence>
<dbReference type="Gene3D" id="1.10.287.1260">
    <property type="match status" value="1"/>
</dbReference>
<dbReference type="InterPro" id="IPR011014">
    <property type="entry name" value="MscS_channel_TM-2"/>
</dbReference>
<feature type="transmembrane region" description="Helical" evidence="9">
    <location>
        <begin position="741"/>
        <end position="760"/>
    </location>
</feature>
<organism evidence="16 17">
    <name type="scientific">Thalassoglobus polymorphus</name>
    <dbReference type="NCBI Taxonomy" id="2527994"/>
    <lineage>
        <taxon>Bacteria</taxon>
        <taxon>Pseudomonadati</taxon>
        <taxon>Planctomycetota</taxon>
        <taxon>Planctomycetia</taxon>
        <taxon>Planctomycetales</taxon>
        <taxon>Planctomycetaceae</taxon>
        <taxon>Thalassoglobus</taxon>
    </lineage>
</organism>
<feature type="domain" description="Mechanosensitive ion channel MscS" evidence="11">
    <location>
        <begin position="1078"/>
        <end position="1143"/>
    </location>
</feature>